<dbReference type="GO" id="GO:0046872">
    <property type="term" value="F:metal ion binding"/>
    <property type="evidence" value="ECO:0007669"/>
    <property type="project" value="UniProtKB-KW"/>
</dbReference>
<feature type="domain" description="TauD/TfdA-like" evidence="7">
    <location>
        <begin position="17"/>
        <end position="229"/>
    </location>
</feature>
<comment type="similarity">
    <text evidence="2">Belongs to the gamma-BBH/TMLD family.</text>
</comment>
<sequence length="485" mass="52997">MEISRCGLGVLEPKFHRPTSLEAIQEDFYNKGVAFIEGCDEESLTKLAHQFGDIVRPRNEVNGAGISNIRFAPSLAGKGYSSEELYFHTDRSGWERPPRIIMSTLTRKSTAGGESLLADTTRIIKDVKEQGDGLYELLTSLKHASFRSDDGVFVPRPIFDESSGLFRFRFDDNIQLSASLVVRFQQLLDILYRNSFAVALQDGQGYLLDNHRFLHGRTSFTGAREMLRALVNLSPPVPVVTVLFDIDGTLCRSEEMSVDAYYSCISDIVGKPISHANTTVNLHGRTDLGLLHDVLDYHAVDNKASVIEQFFQLHPSYLQKSAGKGLLSVPCPGAKDTLEWLATRKNNVNPNSSSPTLRIGLMTGNSRPNALLKLTAAGISTSIFDLSISAFGDTHMDRLSLIQDSVTKLRAIDGQNFQGSKVIIVGDTPLDIECAKQAGCAVVAVASGNYGMDELAVLEPDHACMRLSDSKAYLDSCLGASVQAA</sequence>
<dbReference type="InterPro" id="IPR042098">
    <property type="entry name" value="TauD-like_sf"/>
</dbReference>
<dbReference type="SFLD" id="SFLDS00003">
    <property type="entry name" value="Haloacid_Dehalogenase"/>
    <property type="match status" value="1"/>
</dbReference>
<gene>
    <name evidence="8" type="ORF">ASPCAL04057</name>
</gene>
<dbReference type="STRING" id="454130.A0A0U5FX61"/>
<evidence type="ECO:0000259" key="7">
    <source>
        <dbReference type="Pfam" id="PF02668"/>
    </source>
</evidence>
<dbReference type="GO" id="GO:0045329">
    <property type="term" value="P:carnitine biosynthetic process"/>
    <property type="evidence" value="ECO:0007669"/>
    <property type="project" value="TreeGrafter"/>
</dbReference>
<dbReference type="OMA" id="GWDEPPR"/>
<dbReference type="AlphaFoldDB" id="A0A0U5FX61"/>
<evidence type="ECO:0000256" key="2">
    <source>
        <dbReference type="ARBA" id="ARBA00008654"/>
    </source>
</evidence>
<keyword evidence="9" id="KW-1185">Reference proteome</keyword>
<protein>
    <recommendedName>
        <fullName evidence="7">TauD/TfdA-like domain-containing protein</fullName>
    </recommendedName>
</protein>
<keyword evidence="5" id="KW-0560">Oxidoreductase</keyword>
<reference evidence="9" key="1">
    <citation type="journal article" date="2016" name="Genome Announc.">
        <title>Draft genome sequences of fungus Aspergillus calidoustus.</title>
        <authorList>
            <person name="Horn F."/>
            <person name="Linde J."/>
            <person name="Mattern D.J."/>
            <person name="Walther G."/>
            <person name="Guthke R."/>
            <person name="Scherlach K."/>
            <person name="Martin K."/>
            <person name="Brakhage A.A."/>
            <person name="Petzke L."/>
            <person name="Valiante V."/>
        </authorList>
    </citation>
    <scope>NUCLEOTIDE SEQUENCE [LARGE SCALE GENOMIC DNA]</scope>
    <source>
        <strain evidence="9">SF006504</strain>
    </source>
</reference>
<dbReference type="Pfam" id="PF00702">
    <property type="entry name" value="Hydrolase"/>
    <property type="match status" value="1"/>
</dbReference>
<dbReference type="InterPro" id="IPR023214">
    <property type="entry name" value="HAD_sf"/>
</dbReference>
<dbReference type="SFLD" id="SFLDG01129">
    <property type="entry name" value="C1.5:_HAD__Beta-PGM__Phosphata"/>
    <property type="match status" value="1"/>
</dbReference>
<dbReference type="Proteomes" id="UP000054771">
    <property type="component" value="Unassembled WGS sequence"/>
</dbReference>
<dbReference type="InterPro" id="IPR050411">
    <property type="entry name" value="AlphaKG_dependent_hydroxylases"/>
</dbReference>
<dbReference type="InterPro" id="IPR003819">
    <property type="entry name" value="TauD/TfdA-like"/>
</dbReference>
<dbReference type="InterPro" id="IPR023198">
    <property type="entry name" value="PGP-like_dom2"/>
</dbReference>
<keyword evidence="4" id="KW-0223">Dioxygenase</keyword>
<organism evidence="8 9">
    <name type="scientific">Aspergillus calidoustus</name>
    <dbReference type="NCBI Taxonomy" id="454130"/>
    <lineage>
        <taxon>Eukaryota</taxon>
        <taxon>Fungi</taxon>
        <taxon>Dikarya</taxon>
        <taxon>Ascomycota</taxon>
        <taxon>Pezizomycotina</taxon>
        <taxon>Eurotiomycetes</taxon>
        <taxon>Eurotiomycetidae</taxon>
        <taxon>Eurotiales</taxon>
        <taxon>Aspergillaceae</taxon>
        <taxon>Aspergillus</taxon>
        <taxon>Aspergillus subgen. Nidulantes</taxon>
    </lineage>
</organism>
<evidence type="ECO:0000313" key="8">
    <source>
        <dbReference type="EMBL" id="CEL02894.1"/>
    </source>
</evidence>
<evidence type="ECO:0000256" key="6">
    <source>
        <dbReference type="ARBA" id="ARBA00023004"/>
    </source>
</evidence>
<dbReference type="SUPFAM" id="SSF51197">
    <property type="entry name" value="Clavaminate synthase-like"/>
    <property type="match status" value="1"/>
</dbReference>
<evidence type="ECO:0000256" key="1">
    <source>
        <dbReference type="ARBA" id="ARBA00001954"/>
    </source>
</evidence>
<dbReference type="Gene3D" id="3.60.130.10">
    <property type="entry name" value="Clavaminate synthase-like"/>
    <property type="match status" value="1"/>
</dbReference>
<accession>A0A0U5FX61</accession>
<dbReference type="OrthoDB" id="40579at2759"/>
<dbReference type="PANTHER" id="PTHR10696:SF25">
    <property type="entry name" value="OXIDOREDUCTASE AIM17-RELATED"/>
    <property type="match status" value="1"/>
</dbReference>
<keyword evidence="6" id="KW-0408">Iron</keyword>
<dbReference type="GO" id="GO:0051213">
    <property type="term" value="F:dioxygenase activity"/>
    <property type="evidence" value="ECO:0007669"/>
    <property type="project" value="UniProtKB-KW"/>
</dbReference>
<comment type="cofactor">
    <cofactor evidence="1">
        <name>Fe(2+)</name>
        <dbReference type="ChEBI" id="CHEBI:29033"/>
    </cofactor>
</comment>
<dbReference type="Pfam" id="PF02668">
    <property type="entry name" value="TauD"/>
    <property type="match status" value="1"/>
</dbReference>
<dbReference type="GO" id="GO:0005739">
    <property type="term" value="C:mitochondrion"/>
    <property type="evidence" value="ECO:0007669"/>
    <property type="project" value="TreeGrafter"/>
</dbReference>
<evidence type="ECO:0000256" key="5">
    <source>
        <dbReference type="ARBA" id="ARBA00023002"/>
    </source>
</evidence>
<proteinExistence type="inferred from homology"/>
<dbReference type="InterPro" id="IPR036412">
    <property type="entry name" value="HAD-like_sf"/>
</dbReference>
<dbReference type="PANTHER" id="PTHR10696">
    <property type="entry name" value="GAMMA-BUTYROBETAINE HYDROXYLASE-RELATED"/>
    <property type="match status" value="1"/>
</dbReference>
<keyword evidence="3" id="KW-0479">Metal-binding</keyword>
<evidence type="ECO:0000256" key="3">
    <source>
        <dbReference type="ARBA" id="ARBA00022723"/>
    </source>
</evidence>
<evidence type="ECO:0000256" key="4">
    <source>
        <dbReference type="ARBA" id="ARBA00022964"/>
    </source>
</evidence>
<dbReference type="EMBL" id="CDMC01000003">
    <property type="protein sequence ID" value="CEL02894.1"/>
    <property type="molecule type" value="Genomic_DNA"/>
</dbReference>
<evidence type="ECO:0000313" key="9">
    <source>
        <dbReference type="Proteomes" id="UP000054771"/>
    </source>
</evidence>
<dbReference type="SUPFAM" id="SSF56784">
    <property type="entry name" value="HAD-like"/>
    <property type="match status" value="1"/>
</dbReference>
<dbReference type="Gene3D" id="1.10.150.240">
    <property type="entry name" value="Putative phosphatase, domain 2"/>
    <property type="match status" value="1"/>
</dbReference>
<name>A0A0U5FX61_ASPCI</name>
<dbReference type="Gene3D" id="3.40.50.1000">
    <property type="entry name" value="HAD superfamily/HAD-like"/>
    <property type="match status" value="1"/>
</dbReference>